<feature type="compositionally biased region" description="Polar residues" evidence="1">
    <location>
        <begin position="407"/>
        <end position="428"/>
    </location>
</feature>
<dbReference type="STRING" id="1357400.HMPREF2086_01238"/>
<evidence type="ECO:0000256" key="1">
    <source>
        <dbReference type="SAM" id="MobiDB-lite"/>
    </source>
</evidence>
<feature type="compositionally biased region" description="Low complexity" evidence="1">
    <location>
        <begin position="483"/>
        <end position="501"/>
    </location>
</feature>
<feature type="compositionally biased region" description="Low complexity" evidence="1">
    <location>
        <begin position="269"/>
        <end position="286"/>
    </location>
</feature>
<feature type="compositionally biased region" description="Basic and acidic residues" evidence="1">
    <location>
        <begin position="752"/>
        <end position="766"/>
    </location>
</feature>
<feature type="region of interest" description="Disordered" evidence="1">
    <location>
        <begin position="223"/>
        <end position="288"/>
    </location>
</feature>
<reference evidence="2 3" key="1">
    <citation type="journal article" date="2014" name="Genome Announc.">
        <title>Draft genome sequences of six enterohepatic helicobacter species isolated from humans and one from rhesus macaques.</title>
        <authorList>
            <person name="Shen Z."/>
            <person name="Sheh A."/>
            <person name="Young S.K."/>
            <person name="Abouelliel A."/>
            <person name="Ward D.V."/>
            <person name="Earl A.M."/>
            <person name="Fox J.G."/>
        </authorList>
    </citation>
    <scope>NUCLEOTIDE SEQUENCE [LARGE SCALE GENOMIC DNA]</scope>
    <source>
        <strain evidence="2 3">MIT 99-5501</strain>
    </source>
</reference>
<dbReference type="HOGENOM" id="CLU_310100_0_0_7"/>
<feature type="region of interest" description="Disordered" evidence="1">
    <location>
        <begin position="677"/>
        <end position="779"/>
    </location>
</feature>
<feature type="region of interest" description="Disordered" evidence="1">
    <location>
        <begin position="791"/>
        <end position="847"/>
    </location>
</feature>
<keyword evidence="3" id="KW-1185">Reference proteome</keyword>
<evidence type="ECO:0000313" key="2">
    <source>
        <dbReference type="EMBL" id="ETD23435.1"/>
    </source>
</evidence>
<feature type="compositionally biased region" description="Basic and acidic residues" evidence="1">
    <location>
        <begin position="721"/>
        <end position="735"/>
    </location>
</feature>
<evidence type="ECO:0008006" key="4">
    <source>
        <dbReference type="Google" id="ProtNLM"/>
    </source>
</evidence>
<proteinExistence type="predicted"/>
<protein>
    <recommendedName>
        <fullName evidence="4">Poly E-rich protein</fullName>
    </recommendedName>
</protein>
<feature type="compositionally biased region" description="Low complexity" evidence="1">
    <location>
        <begin position="522"/>
        <end position="541"/>
    </location>
</feature>
<dbReference type="PATRIC" id="fig|1357400.3.peg.1663"/>
<organism evidence="2 3">
    <name type="scientific">Helicobacter macacae MIT 99-5501</name>
    <dbReference type="NCBI Taxonomy" id="1357400"/>
    <lineage>
        <taxon>Bacteria</taxon>
        <taxon>Pseudomonadati</taxon>
        <taxon>Campylobacterota</taxon>
        <taxon>Epsilonproteobacteria</taxon>
        <taxon>Campylobacterales</taxon>
        <taxon>Helicobacteraceae</taxon>
        <taxon>Helicobacter</taxon>
    </lineage>
</organism>
<sequence length="949" mass="100391">MKIVIANTDLMVSKLIEACAKKTGLQVQHFISLEEVDSSMLEDCFLFVDENALGSDTKRAKQIGTESLSCLIYSRRKPLNEFKYLVQKPFLPTQILELLRKELVNRGEDFNRAVEEEQKTPIEPIKDIPLNEFDLKDEHLFEGNLELPPLPDTDAVETKTSAQSAKEQKEQVDEEENFLEVGENIEHKSLAALEREKSGASVDDLGGNDLGAVQDISSEPDFLSEPASVDALGGESAGQYSAEPNELDSALDIRESLAGDLDSIDENSLDNSLGDSLDSSLDGQLDSLDKLDDLGTASVLGNLDGLGGTDSAPSADFGADSSVASSDVSERDELLGDDIGSDEGLSGDLGADLGESASAGLGVDLDKKQDDLASLDSLDDSLDGLDISSEVVANETTDDIAGVADSASGTNGNVEDLPQESQESSLDFTAQGGVLDKDEAQEIQDLLAENAGAQVEGLADSANSADEIAGLADDIDEAKGAESADSAEISADSDLASEALAGISDEGASKESQEFIGEEIGSVEASEPSAQQEAQAPIQESTQEESAQENAKEASEGGEFADLSESDIMEVLGEEDLGSDLASGVTLDKEALAGSEKEPLSDLGVAEQGAQNTQDSSQESVVETPQESITDASVEDTSVAEVAKEQISDEVAQSLAPQEASAGKEVSTQSIQDEVIKDLQENLEQDLQKSLEEETPTVLQNDLAEGEPPSESHNEISQVDEAVKDEASSIDKVLELADLSEQTESQVDETQADAKESSTQDSKEDLANEMGLDSVLENDLQDLAQDDLSKDLAASGLEEGGLQTDNIDSADSAEAGSLDDISLEESESSDLEASSLDDVDMPKTELPKSLEELENLIESKDSISGLDTAIAELDTSLEKVVAQDFDTKDSSLDFGSSVESSSKDSTKSSSAKSTQKRLITELLANKSAEEISSLLEGAHIRIDIDFSQD</sequence>
<dbReference type="OrthoDB" id="5324656at2"/>
<feature type="region of interest" description="Disordered" evidence="1">
    <location>
        <begin position="144"/>
        <end position="183"/>
    </location>
</feature>
<dbReference type="AlphaFoldDB" id="V8C8X2"/>
<accession>V8C8X2</accession>
<dbReference type="RefSeq" id="WP_023927982.1">
    <property type="nucleotide sequence ID" value="NZ_KI669454.1"/>
</dbReference>
<feature type="region of interest" description="Disordered" evidence="1">
    <location>
        <begin position="589"/>
        <end position="640"/>
    </location>
</feature>
<feature type="region of interest" description="Disordered" evidence="1">
    <location>
        <begin position="650"/>
        <end position="669"/>
    </location>
</feature>
<feature type="region of interest" description="Disordered" evidence="1">
    <location>
        <begin position="396"/>
        <end position="437"/>
    </location>
</feature>
<dbReference type="EMBL" id="AZJI01000005">
    <property type="protein sequence ID" value="ETD23435.1"/>
    <property type="molecule type" value="Genomic_DNA"/>
</dbReference>
<feature type="compositionally biased region" description="Basic and acidic residues" evidence="1">
    <location>
        <begin position="589"/>
        <end position="600"/>
    </location>
</feature>
<dbReference type="Proteomes" id="UP000018731">
    <property type="component" value="Unassembled WGS sequence"/>
</dbReference>
<feature type="compositionally biased region" description="Basic and acidic residues" evidence="1">
    <location>
        <begin position="677"/>
        <end position="692"/>
    </location>
</feature>
<feature type="region of interest" description="Disordered" evidence="1">
    <location>
        <begin position="469"/>
        <end position="567"/>
    </location>
</feature>
<feature type="region of interest" description="Disordered" evidence="1">
    <location>
        <begin position="888"/>
        <end position="915"/>
    </location>
</feature>
<comment type="caution">
    <text evidence="2">The sequence shown here is derived from an EMBL/GenBank/DDBJ whole genome shotgun (WGS) entry which is preliminary data.</text>
</comment>
<gene>
    <name evidence="2" type="ORF">HMPREF2086_01238</name>
</gene>
<feature type="compositionally biased region" description="Acidic residues" evidence="1">
    <location>
        <begin position="821"/>
        <end position="839"/>
    </location>
</feature>
<feature type="compositionally biased region" description="Polar residues" evidence="1">
    <location>
        <begin position="609"/>
        <end position="631"/>
    </location>
</feature>
<name>V8C8X2_9HELI</name>
<feature type="region of interest" description="Disordered" evidence="1">
    <location>
        <begin position="302"/>
        <end position="357"/>
    </location>
</feature>
<evidence type="ECO:0000313" key="3">
    <source>
        <dbReference type="Proteomes" id="UP000018731"/>
    </source>
</evidence>